<evidence type="ECO:0008006" key="9">
    <source>
        <dbReference type="Google" id="ProtNLM"/>
    </source>
</evidence>
<evidence type="ECO:0000256" key="6">
    <source>
        <dbReference type="SAM" id="Phobius"/>
    </source>
</evidence>
<protein>
    <recommendedName>
        <fullName evidence="9">Oxidase</fullName>
    </recommendedName>
</protein>
<keyword evidence="2" id="KW-1003">Cell membrane</keyword>
<dbReference type="NCBIfam" id="TIGR02229">
    <property type="entry name" value="caa3_sub_IV"/>
    <property type="match status" value="1"/>
</dbReference>
<evidence type="ECO:0000313" key="8">
    <source>
        <dbReference type="Proteomes" id="UP000094412"/>
    </source>
</evidence>
<dbReference type="RefSeq" id="WP_065996757.1">
    <property type="nucleotide sequence ID" value="NZ_MDEO01000026.1"/>
</dbReference>
<name>A0A1C2E6X5_9HYPH</name>
<comment type="subcellular location">
    <subcellularLocation>
        <location evidence="1">Cell membrane</location>
        <topology evidence="1">Multi-pass membrane protein</topology>
    </subcellularLocation>
</comment>
<feature type="transmembrane region" description="Helical" evidence="6">
    <location>
        <begin position="64"/>
        <end position="86"/>
    </location>
</feature>
<dbReference type="EMBL" id="MDEO01000026">
    <property type="protein sequence ID" value="OCX22761.1"/>
    <property type="molecule type" value="Genomic_DNA"/>
</dbReference>
<dbReference type="OrthoDB" id="8099523at2"/>
<dbReference type="GO" id="GO:0005886">
    <property type="term" value="C:plasma membrane"/>
    <property type="evidence" value="ECO:0007669"/>
    <property type="project" value="UniProtKB-SubCell"/>
</dbReference>
<keyword evidence="3 6" id="KW-0812">Transmembrane</keyword>
<organism evidence="7 8">
    <name type="scientific">Mesorhizobium hungaricum</name>
    <dbReference type="NCBI Taxonomy" id="1566387"/>
    <lineage>
        <taxon>Bacteria</taxon>
        <taxon>Pseudomonadati</taxon>
        <taxon>Pseudomonadota</taxon>
        <taxon>Alphaproteobacteria</taxon>
        <taxon>Hyphomicrobiales</taxon>
        <taxon>Phyllobacteriaceae</taxon>
        <taxon>Mesorhizobium</taxon>
    </lineage>
</organism>
<dbReference type="InterPro" id="IPR005171">
    <property type="entry name" value="Cyt_c_oxidase_su4_prok"/>
</dbReference>
<dbReference type="STRING" id="1566387.QV13_04655"/>
<keyword evidence="8" id="KW-1185">Reference proteome</keyword>
<evidence type="ECO:0000256" key="2">
    <source>
        <dbReference type="ARBA" id="ARBA00022475"/>
    </source>
</evidence>
<evidence type="ECO:0000313" key="7">
    <source>
        <dbReference type="EMBL" id="OCX22761.1"/>
    </source>
</evidence>
<evidence type="ECO:0000256" key="3">
    <source>
        <dbReference type="ARBA" id="ARBA00022692"/>
    </source>
</evidence>
<gene>
    <name evidence="7" type="ORF">QV13_04655</name>
</gene>
<dbReference type="AlphaFoldDB" id="A0A1C2E6X5"/>
<evidence type="ECO:0000256" key="4">
    <source>
        <dbReference type="ARBA" id="ARBA00022989"/>
    </source>
</evidence>
<accession>A0A1C2E6X5</accession>
<feature type="transmembrane region" description="Helical" evidence="6">
    <location>
        <begin position="33"/>
        <end position="52"/>
    </location>
</feature>
<dbReference type="Pfam" id="PF03626">
    <property type="entry name" value="COX4_pro"/>
    <property type="match status" value="1"/>
</dbReference>
<keyword evidence="4 6" id="KW-1133">Transmembrane helix</keyword>
<dbReference type="InterPro" id="IPR011743">
    <property type="entry name" value="Caa3_sub_IV"/>
</dbReference>
<reference evidence="7 8" key="1">
    <citation type="submission" date="2016-08" db="EMBL/GenBank/DDBJ databases">
        <title>Whole genome sequence of Mesorhizobium sp. strain UASWS1009 isolated from industrial sewage.</title>
        <authorList>
            <person name="Crovadore J."/>
            <person name="Calmin G."/>
            <person name="Chablais R."/>
            <person name="Cochard B."/>
            <person name="Lefort F."/>
        </authorList>
    </citation>
    <scope>NUCLEOTIDE SEQUENCE [LARGE SCALE GENOMIC DNA]</scope>
    <source>
        <strain evidence="7 8">UASWS1009</strain>
    </source>
</reference>
<evidence type="ECO:0000256" key="1">
    <source>
        <dbReference type="ARBA" id="ARBA00004651"/>
    </source>
</evidence>
<evidence type="ECO:0000256" key="5">
    <source>
        <dbReference type="ARBA" id="ARBA00023136"/>
    </source>
</evidence>
<comment type="caution">
    <text evidence="7">The sequence shown here is derived from an EMBL/GenBank/DDBJ whole genome shotgun (WGS) entry which is preliminary data.</text>
</comment>
<keyword evidence="5 6" id="KW-0472">Membrane</keyword>
<sequence length="89" mass="9193">MSEIRQLALAYLGLMALLALTVGSSFLDLGGFNSAVNLAIAAAKAGVIAVLFMHLVKTEPLPRLAVAAAGLWLAILFGLTLAGQWINGT</sequence>
<proteinExistence type="predicted"/>
<dbReference type="Proteomes" id="UP000094412">
    <property type="component" value="Unassembled WGS sequence"/>
</dbReference>